<dbReference type="EMBL" id="CP018477">
    <property type="protein sequence ID" value="ASV76943.1"/>
    <property type="molecule type" value="Genomic_DNA"/>
</dbReference>
<feature type="region of interest" description="Disordered" evidence="1">
    <location>
        <begin position="1"/>
        <end position="27"/>
    </location>
</feature>
<keyword evidence="3" id="KW-1185">Reference proteome</keyword>
<sequence length="47" mass="5027">MSGPPFDVRSSIPFSSGTTSVPLRRSGGTCLSGPFVNVRSWIPFQRG</sequence>
<dbReference type="AlphaFoldDB" id="A0A286RLU2"/>
<dbReference type="Proteomes" id="UP000215086">
    <property type="component" value="Chromosome"/>
</dbReference>
<organism evidence="2 3">
    <name type="scientific">Thermogutta terrifontis</name>
    <dbReference type="NCBI Taxonomy" id="1331910"/>
    <lineage>
        <taxon>Bacteria</taxon>
        <taxon>Pseudomonadati</taxon>
        <taxon>Planctomycetota</taxon>
        <taxon>Planctomycetia</taxon>
        <taxon>Pirellulales</taxon>
        <taxon>Thermoguttaceae</taxon>
        <taxon>Thermogutta</taxon>
    </lineage>
</organism>
<reference evidence="2 3" key="1">
    <citation type="journal article" name="Front. Microbiol.">
        <title>Sugar Metabolism of the First Thermophilic Planctomycete Thermogutta terrifontis: Comparative Genomic and Transcriptomic Approaches.</title>
        <authorList>
            <person name="Elcheninov A.G."/>
            <person name="Menzel P."/>
            <person name="Gudbergsdottir S.R."/>
            <person name="Slesarev A.I."/>
            <person name="Kadnikov V.V."/>
            <person name="Krogh A."/>
            <person name="Bonch-Osmolovskaya E.A."/>
            <person name="Peng X."/>
            <person name="Kublanov I.V."/>
        </authorList>
    </citation>
    <scope>NUCLEOTIDE SEQUENCE [LARGE SCALE GENOMIC DNA]</scope>
    <source>
        <strain evidence="2 3">R1</strain>
    </source>
</reference>
<proteinExistence type="predicted"/>
<name>A0A286RLU2_9BACT</name>
<evidence type="ECO:0000256" key="1">
    <source>
        <dbReference type="SAM" id="MobiDB-lite"/>
    </source>
</evidence>
<accession>A0A286RLU2</accession>
<gene>
    <name evidence="2" type="ORF">THTE_4342</name>
</gene>
<evidence type="ECO:0000313" key="2">
    <source>
        <dbReference type="EMBL" id="ASV76943.1"/>
    </source>
</evidence>
<feature type="compositionally biased region" description="Polar residues" evidence="1">
    <location>
        <begin position="12"/>
        <end position="21"/>
    </location>
</feature>
<dbReference type="KEGG" id="ttf:THTE_4342"/>
<evidence type="ECO:0000313" key="3">
    <source>
        <dbReference type="Proteomes" id="UP000215086"/>
    </source>
</evidence>
<protein>
    <submittedName>
        <fullName evidence="2">Uncharacterized protein</fullName>
    </submittedName>
</protein>